<dbReference type="GO" id="GO:0004659">
    <property type="term" value="F:prenyltransferase activity"/>
    <property type="evidence" value="ECO:0007669"/>
    <property type="project" value="InterPro"/>
</dbReference>
<keyword evidence="3" id="KW-0474">Menaquinone biosynthesis</keyword>
<feature type="transmembrane region" description="Helical" evidence="8">
    <location>
        <begin position="151"/>
        <end position="172"/>
    </location>
</feature>
<feature type="transmembrane region" description="Helical" evidence="8">
    <location>
        <begin position="120"/>
        <end position="139"/>
    </location>
</feature>
<dbReference type="PANTHER" id="PTHR13929">
    <property type="entry name" value="1,4-DIHYDROXY-2-NAPHTHOATE OCTAPRENYLTRANSFERASE"/>
    <property type="match status" value="1"/>
</dbReference>
<keyword evidence="6 8" id="KW-1133">Transmembrane helix</keyword>
<reference evidence="9 12" key="2">
    <citation type="submission" date="2020-07" db="EMBL/GenBank/DDBJ databases">
        <title>Organ Donor 1.</title>
        <authorList>
            <person name="Marsh A.J."/>
            <person name="Azcarate-Peril M.A."/>
        </authorList>
    </citation>
    <scope>NUCLEOTIDE SEQUENCE [LARGE SCALE GENOMIC DNA]</scope>
    <source>
        <strain evidence="9 12">AMC0712</strain>
    </source>
</reference>
<feature type="transmembrane region" description="Helical" evidence="8">
    <location>
        <begin position="294"/>
        <end position="317"/>
    </location>
</feature>
<dbReference type="InterPro" id="IPR044878">
    <property type="entry name" value="UbiA_sf"/>
</dbReference>
<protein>
    <submittedName>
        <fullName evidence="9 10">Prenyltransferase</fullName>
    </submittedName>
</protein>
<dbReference type="Proteomes" id="UP000307517">
    <property type="component" value="Unassembled WGS sequence"/>
</dbReference>
<dbReference type="GO" id="GO:0009234">
    <property type="term" value="P:menaquinone biosynthetic process"/>
    <property type="evidence" value="ECO:0007669"/>
    <property type="project" value="UniProtKB-UniPathway"/>
</dbReference>
<dbReference type="PANTHER" id="PTHR13929:SF0">
    <property type="entry name" value="UBIA PRENYLTRANSFERASE DOMAIN-CONTAINING PROTEIN 1"/>
    <property type="match status" value="1"/>
</dbReference>
<dbReference type="Pfam" id="PF01040">
    <property type="entry name" value="UbiA"/>
    <property type="match status" value="1"/>
</dbReference>
<dbReference type="CDD" id="cd13962">
    <property type="entry name" value="PT_UbiA_UBIAD1"/>
    <property type="match status" value="1"/>
</dbReference>
<dbReference type="EMBL" id="SSHM01000001">
    <property type="protein sequence ID" value="THC79513.1"/>
    <property type="molecule type" value="Genomic_DNA"/>
</dbReference>
<dbReference type="GO" id="GO:0042371">
    <property type="term" value="P:vitamin K biosynthetic process"/>
    <property type="evidence" value="ECO:0007669"/>
    <property type="project" value="TreeGrafter"/>
</dbReference>
<dbReference type="Gene3D" id="1.10.357.140">
    <property type="entry name" value="UbiA prenyltransferase"/>
    <property type="match status" value="1"/>
</dbReference>
<accession>A0A508YQQ8</accession>
<evidence type="ECO:0000256" key="8">
    <source>
        <dbReference type="SAM" id="Phobius"/>
    </source>
</evidence>
<comment type="caution">
    <text evidence="9">The sequence shown here is derived from an EMBL/GenBank/DDBJ whole genome shotgun (WGS) entry which is preliminary data.</text>
</comment>
<dbReference type="GO" id="GO:0016020">
    <property type="term" value="C:membrane"/>
    <property type="evidence" value="ECO:0007669"/>
    <property type="project" value="UniProtKB-SubCell"/>
</dbReference>
<comment type="subcellular location">
    <subcellularLocation>
        <location evidence="1">Membrane</location>
        <topology evidence="1">Multi-pass membrane protein</topology>
    </subcellularLocation>
</comment>
<proteinExistence type="predicted"/>
<feature type="transmembrane region" description="Helical" evidence="8">
    <location>
        <begin position="94"/>
        <end position="114"/>
    </location>
</feature>
<evidence type="ECO:0000256" key="7">
    <source>
        <dbReference type="ARBA" id="ARBA00023136"/>
    </source>
</evidence>
<dbReference type="EMBL" id="JACCKI010000013">
    <property type="protein sequence ID" value="NZA05925.1"/>
    <property type="molecule type" value="Genomic_DNA"/>
</dbReference>
<evidence type="ECO:0000313" key="9">
    <source>
        <dbReference type="EMBL" id="NZA05925.1"/>
    </source>
</evidence>
<dbReference type="RefSeq" id="WP_005692396.1">
    <property type="nucleotide sequence ID" value="NZ_CABFNI010000009.1"/>
</dbReference>
<dbReference type="InterPro" id="IPR000537">
    <property type="entry name" value="UbiA_prenyltransferase"/>
</dbReference>
<sequence>MTQSYHRLTWPLFLEFIRLPAKAASMLPLVLGISYAAWAFHQFSWINSLIYAAAQLAIALFVTGFNNVQDYFKAKDRSYQQSQNIIGREHLSPWGMLALTIFILLISVVLGIILVMRTNLSLLVIGAVGVGVAILYTFGPVPLSRLPLGEVLAGFVEGYGTFVIAVFINMTLPGPLDLTLDRRTFTFALNLGWLLQLLIAVLPVIILNAAVMFADNIADMAQDIKNQRFTLPYYLGRTRALRWYRLIPFCTFVALLLGVLTRSLPWWSLLVMLTWPVVKKNTRRYTKAPSKDKTFIFTIQSLMIVGGALLLTLWLGIFF</sequence>
<organism evidence="9 12">
    <name type="scientific">Lacticaseibacillus rhamnosus</name>
    <name type="common">Lactobacillus rhamnosus</name>
    <dbReference type="NCBI Taxonomy" id="47715"/>
    <lineage>
        <taxon>Bacteria</taxon>
        <taxon>Bacillati</taxon>
        <taxon>Bacillota</taxon>
        <taxon>Bacilli</taxon>
        <taxon>Lactobacillales</taxon>
        <taxon>Lactobacillaceae</taxon>
        <taxon>Lacticaseibacillus</taxon>
    </lineage>
</organism>
<dbReference type="Proteomes" id="UP000552935">
    <property type="component" value="Unassembled WGS sequence"/>
</dbReference>
<evidence type="ECO:0000256" key="6">
    <source>
        <dbReference type="ARBA" id="ARBA00022989"/>
    </source>
</evidence>
<evidence type="ECO:0000256" key="4">
    <source>
        <dbReference type="ARBA" id="ARBA00022679"/>
    </source>
</evidence>
<keyword evidence="4 9" id="KW-0808">Transferase</keyword>
<reference evidence="10 11" key="1">
    <citation type="submission" date="2019-04" db="EMBL/GenBank/DDBJ databases">
        <title>Genome Announcement to Ensure Probiotic Safety of Lactobacillus rhamnosus UBLR-58.</title>
        <authorList>
            <person name="Sulthana A."/>
            <person name="Lakshmi S.G."/>
            <person name="Madempudi R.S."/>
        </authorList>
    </citation>
    <scope>NUCLEOTIDE SEQUENCE [LARGE SCALE GENOMIC DNA]</scope>
    <source>
        <strain evidence="10 11">UBLR-58</strain>
    </source>
</reference>
<dbReference type="InterPro" id="IPR026046">
    <property type="entry name" value="UBIAD1"/>
</dbReference>
<dbReference type="UniPathway" id="UPA00079"/>
<dbReference type="AlphaFoldDB" id="A0A508YQQ8"/>
<keyword evidence="5 8" id="KW-0812">Transmembrane</keyword>
<comment type="pathway">
    <text evidence="2">Quinol/quinone metabolism; menaquinone biosynthesis.</text>
</comment>
<evidence type="ECO:0000256" key="3">
    <source>
        <dbReference type="ARBA" id="ARBA00022428"/>
    </source>
</evidence>
<evidence type="ECO:0000256" key="1">
    <source>
        <dbReference type="ARBA" id="ARBA00004141"/>
    </source>
</evidence>
<gene>
    <name evidence="10" type="ORF">E6L36_03290</name>
    <name evidence="9" type="ORF">H0N82_12720</name>
</gene>
<evidence type="ECO:0000313" key="12">
    <source>
        <dbReference type="Proteomes" id="UP000552935"/>
    </source>
</evidence>
<evidence type="ECO:0000313" key="11">
    <source>
        <dbReference type="Proteomes" id="UP000307517"/>
    </source>
</evidence>
<name>A0A508YQQ8_LACRH</name>
<feature type="transmembrane region" description="Helical" evidence="8">
    <location>
        <begin position="192"/>
        <end position="214"/>
    </location>
</feature>
<feature type="transmembrane region" description="Helical" evidence="8">
    <location>
        <begin position="46"/>
        <end position="68"/>
    </location>
</feature>
<evidence type="ECO:0000256" key="5">
    <source>
        <dbReference type="ARBA" id="ARBA00022692"/>
    </source>
</evidence>
<evidence type="ECO:0000256" key="2">
    <source>
        <dbReference type="ARBA" id="ARBA00004863"/>
    </source>
</evidence>
<keyword evidence="7 8" id="KW-0472">Membrane</keyword>
<evidence type="ECO:0000313" key="10">
    <source>
        <dbReference type="EMBL" id="THC79513.1"/>
    </source>
</evidence>